<dbReference type="EMBL" id="KZ678571">
    <property type="protein sequence ID" value="PSR79329.1"/>
    <property type="molecule type" value="Genomic_DNA"/>
</dbReference>
<keyword evidence="2" id="KW-1185">Reference proteome</keyword>
<evidence type="ECO:0000313" key="2">
    <source>
        <dbReference type="Proteomes" id="UP000241462"/>
    </source>
</evidence>
<dbReference type="OrthoDB" id="10364818at2759"/>
<gene>
    <name evidence="1" type="ORF">BD289DRAFT_508650</name>
</gene>
<dbReference type="SUPFAM" id="SSF54897">
    <property type="entry name" value="Protease propeptides/inhibitors"/>
    <property type="match status" value="1"/>
</dbReference>
<sequence>MPSIIVSLSKSSSTDQVEAAAKEAEQKGWTVTNKYTSTIKGFSATKDVPEGSVATQDVEALKSVEGVEDIEFDSTVTTQ</sequence>
<dbReference type="Gene3D" id="3.30.70.80">
    <property type="entry name" value="Peptidase S8 propeptide/proteinase inhibitor I9"/>
    <property type="match status" value="1"/>
</dbReference>
<dbReference type="Proteomes" id="UP000241462">
    <property type="component" value="Unassembled WGS sequence"/>
</dbReference>
<dbReference type="AlphaFoldDB" id="A0A2T2ZY10"/>
<name>A0A2T2ZY10_9PEZI</name>
<accession>A0A2T2ZY10</accession>
<dbReference type="InterPro" id="IPR037045">
    <property type="entry name" value="S8pro/Inhibitor_I9_sf"/>
</dbReference>
<evidence type="ECO:0000313" key="1">
    <source>
        <dbReference type="EMBL" id="PSR79329.1"/>
    </source>
</evidence>
<evidence type="ECO:0008006" key="3">
    <source>
        <dbReference type="Google" id="ProtNLM"/>
    </source>
</evidence>
<dbReference type="InParanoid" id="A0A2T2ZY10"/>
<protein>
    <recommendedName>
        <fullName evidence="3">Inhibitor I9 domain-containing protein</fullName>
    </recommendedName>
</protein>
<reference evidence="1 2" key="1">
    <citation type="journal article" date="2018" name="Mycol. Prog.">
        <title>Coniella lustricola, a new species from submerged detritus.</title>
        <authorList>
            <person name="Raudabaugh D.B."/>
            <person name="Iturriaga T."/>
            <person name="Carver A."/>
            <person name="Mondo S."/>
            <person name="Pangilinan J."/>
            <person name="Lipzen A."/>
            <person name="He G."/>
            <person name="Amirebrahimi M."/>
            <person name="Grigoriev I.V."/>
            <person name="Miller A.N."/>
        </authorList>
    </citation>
    <scope>NUCLEOTIDE SEQUENCE [LARGE SCALE GENOMIC DNA]</scope>
    <source>
        <strain evidence="1 2">B22-T-1</strain>
    </source>
</reference>
<organism evidence="1 2">
    <name type="scientific">Coniella lustricola</name>
    <dbReference type="NCBI Taxonomy" id="2025994"/>
    <lineage>
        <taxon>Eukaryota</taxon>
        <taxon>Fungi</taxon>
        <taxon>Dikarya</taxon>
        <taxon>Ascomycota</taxon>
        <taxon>Pezizomycotina</taxon>
        <taxon>Sordariomycetes</taxon>
        <taxon>Sordariomycetidae</taxon>
        <taxon>Diaporthales</taxon>
        <taxon>Schizoparmaceae</taxon>
        <taxon>Coniella</taxon>
    </lineage>
</organism>
<proteinExistence type="predicted"/>